<name>A0A4R3MP15_9FIRM</name>
<dbReference type="AlphaFoldDB" id="A0A4R3MP15"/>
<dbReference type="Gene3D" id="3.40.50.300">
    <property type="entry name" value="P-loop containing nucleotide triphosphate hydrolases"/>
    <property type="match status" value="1"/>
</dbReference>
<organism evidence="1 2">
    <name type="scientific">Natranaerovirga pectinivora</name>
    <dbReference type="NCBI Taxonomy" id="682400"/>
    <lineage>
        <taxon>Bacteria</taxon>
        <taxon>Bacillati</taxon>
        <taxon>Bacillota</taxon>
        <taxon>Clostridia</taxon>
        <taxon>Lachnospirales</taxon>
        <taxon>Natranaerovirgaceae</taxon>
        <taxon>Natranaerovirga</taxon>
    </lineage>
</organism>
<dbReference type="OrthoDB" id="9857833at2"/>
<sequence>MKNKKLLYNSQIITNKVVKNFRKLLITVYNNPDFVAELGWVITNTTNLKVLLIDSDALESSLAQTLGMKNTYNTAVNSPLITQSSFNIAMDYISKETFNKKVFESICVQLQSSLYVLTGNDNLENYEYYPNNAFVKLLNGSLEIFDIVLVNTNSNIYDEFLIHSFYHSDILLFPIEAYLNRLHTINSYLAFLHNKQNISIEKGKFISFNYRKEIHLPDAYMKEITNNNFIGRIDYDEKRLLYKNYIDKCYAKTMPYHIKNQYNSLLYQFNITQKKSFLETVKYKLSK</sequence>
<dbReference type="SUPFAM" id="SSF52540">
    <property type="entry name" value="P-loop containing nucleoside triphosphate hydrolases"/>
    <property type="match status" value="1"/>
</dbReference>
<protein>
    <submittedName>
        <fullName evidence="1">Uncharacterized protein</fullName>
    </submittedName>
</protein>
<dbReference type="Proteomes" id="UP000294902">
    <property type="component" value="Unassembled WGS sequence"/>
</dbReference>
<evidence type="ECO:0000313" key="1">
    <source>
        <dbReference type="EMBL" id="TCT17027.1"/>
    </source>
</evidence>
<dbReference type="EMBL" id="SMAL01000001">
    <property type="protein sequence ID" value="TCT17027.1"/>
    <property type="molecule type" value="Genomic_DNA"/>
</dbReference>
<keyword evidence="2" id="KW-1185">Reference proteome</keyword>
<dbReference type="RefSeq" id="WP_132249579.1">
    <property type="nucleotide sequence ID" value="NZ_SMAL01000001.1"/>
</dbReference>
<evidence type="ECO:0000313" key="2">
    <source>
        <dbReference type="Proteomes" id="UP000294902"/>
    </source>
</evidence>
<dbReference type="InterPro" id="IPR027417">
    <property type="entry name" value="P-loop_NTPase"/>
</dbReference>
<reference evidence="1 2" key="1">
    <citation type="submission" date="2019-03" db="EMBL/GenBank/DDBJ databases">
        <title>Genomic Encyclopedia of Type Strains, Phase IV (KMG-IV): sequencing the most valuable type-strain genomes for metagenomic binning, comparative biology and taxonomic classification.</title>
        <authorList>
            <person name="Goeker M."/>
        </authorList>
    </citation>
    <scope>NUCLEOTIDE SEQUENCE [LARGE SCALE GENOMIC DNA]</scope>
    <source>
        <strain evidence="1 2">DSM 24629</strain>
    </source>
</reference>
<proteinExistence type="predicted"/>
<gene>
    <name evidence="1" type="ORF">EDC18_101323</name>
</gene>
<comment type="caution">
    <text evidence="1">The sequence shown here is derived from an EMBL/GenBank/DDBJ whole genome shotgun (WGS) entry which is preliminary data.</text>
</comment>
<accession>A0A4R3MP15</accession>